<gene>
    <name evidence="6" type="ORF">FYJ80_03945</name>
</gene>
<dbReference type="Pfam" id="PF01979">
    <property type="entry name" value="Amidohydro_1"/>
    <property type="match status" value="1"/>
</dbReference>
<dbReference type="EMBL" id="VUNN01000005">
    <property type="protein sequence ID" value="MSU05931.1"/>
    <property type="molecule type" value="Genomic_DNA"/>
</dbReference>
<feature type="domain" description="Amidohydrolase-related" evidence="5">
    <location>
        <begin position="57"/>
        <end position="419"/>
    </location>
</feature>
<accession>A0A7X2TPY9</accession>
<dbReference type="GO" id="GO:0008270">
    <property type="term" value="F:zinc ion binding"/>
    <property type="evidence" value="ECO:0007669"/>
    <property type="project" value="TreeGrafter"/>
</dbReference>
<evidence type="ECO:0000313" key="6">
    <source>
        <dbReference type="EMBL" id="MSU05931.1"/>
    </source>
</evidence>
<comment type="caution">
    <text evidence="6">The sequence shown here is derived from an EMBL/GenBank/DDBJ whole genome shotgun (WGS) entry which is preliminary data.</text>
</comment>
<evidence type="ECO:0000256" key="3">
    <source>
        <dbReference type="ARBA" id="ARBA00022801"/>
    </source>
</evidence>
<dbReference type="InterPro" id="IPR032466">
    <property type="entry name" value="Metal_Hydrolase"/>
</dbReference>
<dbReference type="Gene3D" id="2.30.40.10">
    <property type="entry name" value="Urease, subunit C, domain 1"/>
    <property type="match status" value="1"/>
</dbReference>
<keyword evidence="4" id="KW-0862">Zinc</keyword>
<evidence type="ECO:0000256" key="2">
    <source>
        <dbReference type="ARBA" id="ARBA00022723"/>
    </source>
</evidence>
<evidence type="ECO:0000313" key="7">
    <source>
        <dbReference type="Proteomes" id="UP000460549"/>
    </source>
</evidence>
<dbReference type="Proteomes" id="UP000460549">
    <property type="component" value="Unassembled WGS sequence"/>
</dbReference>
<dbReference type="GO" id="GO:0006147">
    <property type="term" value="P:guanine catabolic process"/>
    <property type="evidence" value="ECO:0007669"/>
    <property type="project" value="UniProtKB-UniPathway"/>
</dbReference>
<dbReference type="InterPro" id="IPR051607">
    <property type="entry name" value="Metallo-dep_hydrolases"/>
</dbReference>
<dbReference type="GO" id="GO:0005829">
    <property type="term" value="C:cytosol"/>
    <property type="evidence" value="ECO:0007669"/>
    <property type="project" value="TreeGrafter"/>
</dbReference>
<evidence type="ECO:0000256" key="4">
    <source>
        <dbReference type="ARBA" id="ARBA00022833"/>
    </source>
</evidence>
<dbReference type="Gene3D" id="3.20.20.140">
    <property type="entry name" value="Metal-dependent hydrolases"/>
    <property type="match status" value="1"/>
</dbReference>
<name>A0A7X2TPY9_9SPIO</name>
<dbReference type="PANTHER" id="PTHR11271">
    <property type="entry name" value="GUANINE DEAMINASE"/>
    <property type="match status" value="1"/>
</dbReference>
<dbReference type="InterPro" id="IPR011059">
    <property type="entry name" value="Metal-dep_hydrolase_composite"/>
</dbReference>
<organism evidence="6 7">
    <name type="scientific">Bullifex porci</name>
    <dbReference type="NCBI Taxonomy" id="2606638"/>
    <lineage>
        <taxon>Bacteria</taxon>
        <taxon>Pseudomonadati</taxon>
        <taxon>Spirochaetota</taxon>
        <taxon>Spirochaetia</taxon>
        <taxon>Spirochaetales</taxon>
        <taxon>Spirochaetaceae</taxon>
        <taxon>Bullifex</taxon>
    </lineage>
</organism>
<proteinExistence type="predicted"/>
<comment type="cofactor">
    <cofactor evidence="1">
        <name>Zn(2+)</name>
        <dbReference type="ChEBI" id="CHEBI:29105"/>
    </cofactor>
</comment>
<dbReference type="GO" id="GO:0008892">
    <property type="term" value="F:guanine deaminase activity"/>
    <property type="evidence" value="ECO:0007669"/>
    <property type="project" value="TreeGrafter"/>
</dbReference>
<dbReference type="SUPFAM" id="SSF51338">
    <property type="entry name" value="Composite domain of metallo-dependent hydrolases"/>
    <property type="match status" value="1"/>
</dbReference>
<dbReference type="SUPFAM" id="SSF51556">
    <property type="entry name" value="Metallo-dependent hydrolases"/>
    <property type="match status" value="1"/>
</dbReference>
<dbReference type="RefSeq" id="WP_154424853.1">
    <property type="nucleotide sequence ID" value="NZ_VUNN01000005.1"/>
</dbReference>
<evidence type="ECO:0000256" key="1">
    <source>
        <dbReference type="ARBA" id="ARBA00001947"/>
    </source>
</evidence>
<evidence type="ECO:0000259" key="5">
    <source>
        <dbReference type="Pfam" id="PF01979"/>
    </source>
</evidence>
<keyword evidence="3 6" id="KW-0378">Hydrolase</keyword>
<dbReference type="InterPro" id="IPR006680">
    <property type="entry name" value="Amidohydro-rel"/>
</dbReference>
<keyword evidence="2" id="KW-0479">Metal-binding</keyword>
<keyword evidence="7" id="KW-1185">Reference proteome</keyword>
<sequence length="423" mass="47794">MDSFIIHGNFVHSKNRFVLEEINDMNLVVLNNKIDGFYKTIPECFKNLEYYDYSDKIIIPGLSDLHVHAPQYQFRGLWMDMELLPWLDRHTFPEESKYKNLDYANKAYDIFVEDLKKSATTRVCAFATIHEEATLALMKKLEAAGLSGFVGKVNTDRNAPDILIEESDVSIKNTLSYIEKSKEFKNIKPIITPRFIPTCSDYLLKELGKISKEYKLPVQSHLSENLSEIEWVKELVPQSKSYADAYNIFGLWGINKTVMAHCVYSYESELELLQNKNVFVAHCPDSNTNLTSGVARVTALLDSGVNVGLGSDIAGGEDISILSAMKNAIKVSKLNKRLSHNNDGSLLFPEAFYLATKMGGQFFGNVGAFIKGYDADIVVLDDSSIKTTLKSELTLKERLEQYVYLKSSDCVFAKFVKGRKIED</sequence>
<dbReference type="PANTHER" id="PTHR11271:SF6">
    <property type="entry name" value="GUANINE DEAMINASE"/>
    <property type="match status" value="1"/>
</dbReference>
<protein>
    <submittedName>
        <fullName evidence="6">Amidohydrolase family protein</fullName>
    </submittedName>
</protein>
<reference evidence="6 7" key="1">
    <citation type="submission" date="2019-08" db="EMBL/GenBank/DDBJ databases">
        <title>In-depth cultivation of the pig gut microbiome towards novel bacterial diversity and tailored functional studies.</title>
        <authorList>
            <person name="Wylensek D."/>
            <person name="Hitch T.C.A."/>
            <person name="Clavel T."/>
        </authorList>
    </citation>
    <scope>NUCLEOTIDE SEQUENCE [LARGE SCALE GENOMIC DNA]</scope>
    <source>
        <strain evidence="6 7">NM-380-WT-3C1</strain>
    </source>
</reference>
<dbReference type="AlphaFoldDB" id="A0A7X2TPY9"/>
<dbReference type="UniPathway" id="UPA00603">
    <property type="reaction ID" value="UER00660"/>
</dbReference>